<gene>
    <name evidence="1" type="ORF">ASPFODRAFT_54363</name>
</gene>
<sequence length="100" mass="11173">MMGVLGAGGQLCPYFSPACAEWTSNYIVHQSAIFAKIVPPCRYRAAEVWNYFSQYRNHPLEAVNDVFRFLGKQQPLSHFDIGVEETVSSFRSAGSPDHSS</sequence>
<proteinExistence type="predicted"/>
<name>A0A1M3SZH1_ASPLC</name>
<protein>
    <submittedName>
        <fullName evidence="1">Uncharacterized protein</fullName>
    </submittedName>
</protein>
<accession>A0A1M3SZH1</accession>
<evidence type="ECO:0000313" key="2">
    <source>
        <dbReference type="Proteomes" id="UP000184063"/>
    </source>
</evidence>
<dbReference type="VEuPathDB" id="FungiDB:ASPFODRAFT_54363"/>
<dbReference type="EMBL" id="KV878267">
    <property type="protein sequence ID" value="OJZ79878.1"/>
    <property type="molecule type" value="Genomic_DNA"/>
</dbReference>
<dbReference type="AlphaFoldDB" id="A0A1M3SZH1"/>
<dbReference type="Proteomes" id="UP000184063">
    <property type="component" value="Unassembled WGS sequence"/>
</dbReference>
<reference evidence="2" key="1">
    <citation type="journal article" date="2017" name="Genome Biol.">
        <title>Comparative genomics reveals high biological diversity and specific adaptations in the industrially and medically important fungal genus Aspergillus.</title>
        <authorList>
            <person name="de Vries R.P."/>
            <person name="Riley R."/>
            <person name="Wiebenga A."/>
            <person name="Aguilar-Osorio G."/>
            <person name="Amillis S."/>
            <person name="Uchima C.A."/>
            <person name="Anderluh G."/>
            <person name="Asadollahi M."/>
            <person name="Askin M."/>
            <person name="Barry K."/>
            <person name="Battaglia E."/>
            <person name="Bayram O."/>
            <person name="Benocci T."/>
            <person name="Braus-Stromeyer S.A."/>
            <person name="Caldana C."/>
            <person name="Canovas D."/>
            <person name="Cerqueira G.C."/>
            <person name="Chen F."/>
            <person name="Chen W."/>
            <person name="Choi C."/>
            <person name="Clum A."/>
            <person name="Dos Santos R.A."/>
            <person name="Damasio A.R."/>
            <person name="Diallinas G."/>
            <person name="Emri T."/>
            <person name="Fekete E."/>
            <person name="Flipphi M."/>
            <person name="Freyberg S."/>
            <person name="Gallo A."/>
            <person name="Gournas C."/>
            <person name="Habgood R."/>
            <person name="Hainaut M."/>
            <person name="Harispe M.L."/>
            <person name="Henrissat B."/>
            <person name="Hilden K.S."/>
            <person name="Hope R."/>
            <person name="Hossain A."/>
            <person name="Karabika E."/>
            <person name="Karaffa L."/>
            <person name="Karanyi Z."/>
            <person name="Krasevec N."/>
            <person name="Kuo A."/>
            <person name="Kusch H."/>
            <person name="LaButti K."/>
            <person name="Lagendijk E.L."/>
            <person name="Lapidus A."/>
            <person name="Levasseur A."/>
            <person name="Lindquist E."/>
            <person name="Lipzen A."/>
            <person name="Logrieco A.F."/>
            <person name="MacCabe A."/>
            <person name="Maekelae M.R."/>
            <person name="Malavazi I."/>
            <person name="Melin P."/>
            <person name="Meyer V."/>
            <person name="Mielnichuk N."/>
            <person name="Miskei M."/>
            <person name="Molnar A.P."/>
            <person name="Mule G."/>
            <person name="Ngan C.Y."/>
            <person name="Orejas M."/>
            <person name="Orosz E."/>
            <person name="Ouedraogo J.P."/>
            <person name="Overkamp K.M."/>
            <person name="Park H.-S."/>
            <person name="Perrone G."/>
            <person name="Piumi F."/>
            <person name="Punt P.J."/>
            <person name="Ram A.F."/>
            <person name="Ramon A."/>
            <person name="Rauscher S."/>
            <person name="Record E."/>
            <person name="Riano-Pachon D.M."/>
            <person name="Robert V."/>
            <person name="Roehrig J."/>
            <person name="Ruller R."/>
            <person name="Salamov A."/>
            <person name="Salih N.S."/>
            <person name="Samson R.A."/>
            <person name="Sandor E."/>
            <person name="Sanguinetti M."/>
            <person name="Schuetze T."/>
            <person name="Sepcic K."/>
            <person name="Shelest E."/>
            <person name="Sherlock G."/>
            <person name="Sophianopoulou V."/>
            <person name="Squina F.M."/>
            <person name="Sun H."/>
            <person name="Susca A."/>
            <person name="Todd R.B."/>
            <person name="Tsang A."/>
            <person name="Unkles S.E."/>
            <person name="van de Wiele N."/>
            <person name="van Rossen-Uffink D."/>
            <person name="Oliveira J.V."/>
            <person name="Vesth T.C."/>
            <person name="Visser J."/>
            <person name="Yu J.-H."/>
            <person name="Zhou M."/>
            <person name="Andersen M.R."/>
            <person name="Archer D.B."/>
            <person name="Baker S.E."/>
            <person name="Benoit I."/>
            <person name="Brakhage A.A."/>
            <person name="Braus G.H."/>
            <person name="Fischer R."/>
            <person name="Frisvad J.C."/>
            <person name="Goldman G.H."/>
            <person name="Houbraken J."/>
            <person name="Oakley B."/>
            <person name="Pocsi I."/>
            <person name="Scazzocchio C."/>
            <person name="Seiboth B."/>
            <person name="vanKuyk P.A."/>
            <person name="Wortman J."/>
            <person name="Dyer P.S."/>
            <person name="Grigoriev I.V."/>
        </authorList>
    </citation>
    <scope>NUCLEOTIDE SEQUENCE [LARGE SCALE GENOMIC DNA]</scope>
    <source>
        <strain evidence="2">CBS 106.47</strain>
    </source>
</reference>
<evidence type="ECO:0000313" key="1">
    <source>
        <dbReference type="EMBL" id="OJZ79878.1"/>
    </source>
</evidence>
<organism evidence="1 2">
    <name type="scientific">Aspergillus luchuensis (strain CBS 106.47)</name>
    <dbReference type="NCBI Taxonomy" id="1137211"/>
    <lineage>
        <taxon>Eukaryota</taxon>
        <taxon>Fungi</taxon>
        <taxon>Dikarya</taxon>
        <taxon>Ascomycota</taxon>
        <taxon>Pezizomycotina</taxon>
        <taxon>Eurotiomycetes</taxon>
        <taxon>Eurotiomycetidae</taxon>
        <taxon>Eurotiales</taxon>
        <taxon>Aspergillaceae</taxon>
        <taxon>Aspergillus</taxon>
        <taxon>Aspergillus subgen. Circumdati</taxon>
    </lineage>
</organism>